<evidence type="ECO:0000313" key="1">
    <source>
        <dbReference type="EMBL" id="CAI5736321.1"/>
    </source>
</evidence>
<dbReference type="EMBL" id="CANTFL010001312">
    <property type="protein sequence ID" value="CAI5736321.1"/>
    <property type="molecule type" value="Genomic_DNA"/>
</dbReference>
<protein>
    <submittedName>
        <fullName evidence="1">Uncharacterized protein</fullName>
    </submittedName>
</protein>
<keyword evidence="2" id="KW-1185">Reference proteome</keyword>
<gene>
    <name evidence="1" type="ORF">HBR001_LOCUS6789</name>
</gene>
<organism evidence="1 2">
    <name type="scientific">Hyaloperonospora brassicae</name>
    <name type="common">Brassica downy mildew</name>
    <name type="synonym">Peronospora brassicae</name>
    <dbReference type="NCBI Taxonomy" id="162125"/>
    <lineage>
        <taxon>Eukaryota</taxon>
        <taxon>Sar</taxon>
        <taxon>Stramenopiles</taxon>
        <taxon>Oomycota</taxon>
        <taxon>Peronosporomycetes</taxon>
        <taxon>Peronosporales</taxon>
        <taxon>Peronosporaceae</taxon>
        <taxon>Hyaloperonospora</taxon>
    </lineage>
</organism>
<proteinExistence type="predicted"/>
<accession>A0AAV0UH42</accession>
<name>A0AAV0UH42_HYABA</name>
<dbReference type="AlphaFoldDB" id="A0AAV0UH42"/>
<sequence>MALTVTQAFEVFSERDRNRENLSILTCTEEEEVLDYFDAEWDEQDVDGLSLSPIESVDAMWSSFASSDSSSVLGGCMSPAAFSNNLSSRRLSCPLLISTGEARSLPKVNSMPPLYRPSELGIDLVSITGDTRGVKSRS</sequence>
<dbReference type="Proteomes" id="UP001162031">
    <property type="component" value="Unassembled WGS sequence"/>
</dbReference>
<reference evidence="1" key="1">
    <citation type="submission" date="2022-12" db="EMBL/GenBank/DDBJ databases">
        <authorList>
            <person name="Webb A."/>
        </authorList>
    </citation>
    <scope>NUCLEOTIDE SEQUENCE</scope>
    <source>
        <strain evidence="1">Hp1</strain>
    </source>
</reference>
<evidence type="ECO:0000313" key="2">
    <source>
        <dbReference type="Proteomes" id="UP001162031"/>
    </source>
</evidence>
<comment type="caution">
    <text evidence="1">The sequence shown here is derived from an EMBL/GenBank/DDBJ whole genome shotgun (WGS) entry which is preliminary data.</text>
</comment>